<keyword evidence="6 13" id="KW-0812">Transmembrane</keyword>
<evidence type="ECO:0000256" key="3">
    <source>
        <dbReference type="ARBA" id="ARBA00022475"/>
    </source>
</evidence>
<accession>A0AAQ4QJJ1</accession>
<organism evidence="14 15">
    <name type="scientific">Gasterosteus aculeatus aculeatus</name>
    <name type="common">three-spined stickleback</name>
    <dbReference type="NCBI Taxonomy" id="481459"/>
    <lineage>
        <taxon>Eukaryota</taxon>
        <taxon>Metazoa</taxon>
        <taxon>Chordata</taxon>
        <taxon>Craniata</taxon>
        <taxon>Vertebrata</taxon>
        <taxon>Euteleostomi</taxon>
        <taxon>Actinopterygii</taxon>
        <taxon>Neopterygii</taxon>
        <taxon>Teleostei</taxon>
        <taxon>Neoteleostei</taxon>
        <taxon>Acanthomorphata</taxon>
        <taxon>Eupercaria</taxon>
        <taxon>Perciformes</taxon>
        <taxon>Cottioidei</taxon>
        <taxon>Gasterosteales</taxon>
        <taxon>Gasterosteidae</taxon>
        <taxon>Gasterosteus</taxon>
    </lineage>
</organism>
<keyword evidence="10" id="KW-0325">Glycoprotein</keyword>
<feature type="transmembrane region" description="Helical" evidence="13">
    <location>
        <begin position="142"/>
        <end position="161"/>
    </location>
</feature>
<dbReference type="Gene3D" id="3.90.550.10">
    <property type="entry name" value="Spore Coat Polysaccharide Biosynthesis Protein SpsA, Chain A"/>
    <property type="match status" value="1"/>
</dbReference>
<evidence type="ECO:0000256" key="6">
    <source>
        <dbReference type="ARBA" id="ARBA00022692"/>
    </source>
</evidence>
<keyword evidence="7 13" id="KW-1133">Transmembrane helix</keyword>
<dbReference type="GO" id="GO:0004100">
    <property type="term" value="F:chitin synthase activity"/>
    <property type="evidence" value="ECO:0007669"/>
    <property type="project" value="UniProtKB-EC"/>
</dbReference>
<dbReference type="InterPro" id="IPR004835">
    <property type="entry name" value="Chitin_synth"/>
</dbReference>
<protein>
    <recommendedName>
        <fullName evidence="2">chitin synthase</fullName>
        <ecNumber evidence="2">2.4.1.16</ecNumber>
    </recommendedName>
</protein>
<evidence type="ECO:0000256" key="2">
    <source>
        <dbReference type="ARBA" id="ARBA00012543"/>
    </source>
</evidence>
<keyword evidence="8" id="KW-0175">Coiled coil</keyword>
<dbReference type="EC" id="2.4.1.16" evidence="2"/>
<dbReference type="PANTHER" id="PTHR22914">
    <property type="entry name" value="CHITIN SYNTHASE"/>
    <property type="match status" value="1"/>
</dbReference>
<dbReference type="Proteomes" id="UP000007635">
    <property type="component" value="Chromosome X"/>
</dbReference>
<dbReference type="AlphaFoldDB" id="A0AAQ4QJJ1"/>
<keyword evidence="5" id="KW-0808">Transferase</keyword>
<feature type="transmembrane region" description="Helical" evidence="13">
    <location>
        <begin position="352"/>
        <end position="376"/>
    </location>
</feature>
<feature type="transmembrane region" description="Helical" evidence="13">
    <location>
        <begin position="1077"/>
        <end position="1098"/>
    </location>
</feature>
<keyword evidence="15" id="KW-1185">Reference proteome</keyword>
<feature type="transmembrane region" description="Helical" evidence="13">
    <location>
        <begin position="117"/>
        <end position="136"/>
    </location>
</feature>
<comment type="subcellular location">
    <subcellularLocation>
        <location evidence="1">Cell membrane</location>
        <topology evidence="1">Multi-pass membrane protein</topology>
    </subcellularLocation>
</comment>
<dbReference type="GeneTree" id="ENSGT00530000064569"/>
<sequence length="1136" mass="128756">MEDKRTSSKRSWDACREVPPLEDERTPWKMLKLLKVLSLCVVAVLVFGLALCSKTSFLLLVTLSNEGTKTLPDGQKPVALLCIGCVLIASSLLLLLKSVWKACHKSSKMPDKRTVALVLFFEFLVAMGAAILTIVAMPHLDIVTNVTILNGVAVLSTLLQVITQCTAKQRNRFLVPSITAFLLILLGYVLFLLLYITKDPTDTRRNIWAGLAVGASFLVSFNWWENYFKLISENSRSDFLTALSRDVKECQNVVHILSSLVRIAVTAGVLGAYVPLDKMDWAIVTSIPSRETRIIGIIIGVQLISSALCHWFSLVACKMHAMRRCFILPLYLANQSLSVVPIPLQFFSRSSGSAACWCIGLVLATLHLWFLSLFRIQRTQDLFVRRLYEGAFIEQSLLLNTRFDIQTTEKFKSLDPVKVFLCATMWHETPDEMMNILISIFRLDKYRPKKEGEAGDVTFEGHIFFDDAFTDVAGSRGAHVNQYAEMLVNIIAEVYSIFLNINNDLFTKKQQIPDQTIVTTPYGGRLVVTMPHGNTLTVHYKNKKLIRHKKRWSQVMYLYYLLGWKEVEVKNEFEVRREKTNGHKTMNIFPNLEKKNTYILALDGDTDFTPAAVMLLIDRLKLYPQVGAVCGRIHPTGSGPVVWYQKFEYAVGHWLHKTAEHVFGCVLCSPGCFSLFRAEALMDDNVMKKYTVMSSKAQHYIQYDQGEDRWLCTLLLKQGWRVEYNAASDAHTNAPEDFKEFYNQRRRWGPSTMANMVDLLGCATVISKKNTSISKVYMLYQFISLAASILAPSTVILMIAGSLTVLLDVHPSVSLVLAVIPPAIFLGASFRIKADTQILVAAILSILYAFLMMVSAITIIGNIVKDQTILTPSSLFLIFLALFYVITALLHPQEIGLVFYGFIYIICIPSAYLLLSIYSMVNMNNVSWGTRETAPAARDEAASPTKAEKGTARCRLLPWSNAHSLGAMKYYRHSYSKHETTAKSFIEMCLQEEGKFFRELTSKYLQPVPEDKGKQEIMINKLRELRNKMTFVYFIINAFWLVVTFTLQLLDSSVFIRVPKINFDLEFTGEYIDIDPVGFMFVLSFALLVVIQFFGMLYHRMSTLIHYVAFLSTEPMSTKQNHHQPIKKVDILLLLR</sequence>
<dbReference type="Ensembl" id="ENSGACT00000047955.1">
    <property type="protein sequence ID" value="ENSGACP00000051419.1"/>
    <property type="gene ID" value="ENSGACG00000025278.1"/>
</dbReference>
<dbReference type="GO" id="GO:0006031">
    <property type="term" value="P:chitin biosynthetic process"/>
    <property type="evidence" value="ECO:0007669"/>
    <property type="project" value="TreeGrafter"/>
</dbReference>
<feature type="transmembrane region" description="Helical" evidence="13">
    <location>
        <begin position="778"/>
        <end position="800"/>
    </location>
</feature>
<evidence type="ECO:0000256" key="10">
    <source>
        <dbReference type="ARBA" id="ARBA00023180"/>
    </source>
</evidence>
<feature type="transmembrane region" description="Helical" evidence="13">
    <location>
        <begin position="294"/>
        <end position="314"/>
    </location>
</feature>
<reference evidence="14" key="3">
    <citation type="submission" date="2025-09" db="UniProtKB">
        <authorList>
            <consortium name="Ensembl"/>
        </authorList>
    </citation>
    <scope>IDENTIFICATION</scope>
</reference>
<feature type="transmembrane region" description="Helical" evidence="13">
    <location>
        <begin position="36"/>
        <end position="58"/>
    </location>
</feature>
<evidence type="ECO:0000256" key="13">
    <source>
        <dbReference type="SAM" id="Phobius"/>
    </source>
</evidence>
<dbReference type="CDD" id="cd04190">
    <property type="entry name" value="Chitin_synth_C"/>
    <property type="match status" value="1"/>
</dbReference>
<dbReference type="PANTHER" id="PTHR22914:SF42">
    <property type="entry name" value="CHITIN SYNTHASE"/>
    <property type="match status" value="1"/>
</dbReference>
<feature type="transmembrane region" description="Helical" evidence="13">
    <location>
        <begin position="173"/>
        <end position="195"/>
    </location>
</feature>
<comment type="similarity">
    <text evidence="11">Belongs to the chitin synthase family. Class IV subfamily.</text>
</comment>
<dbReference type="FunFam" id="3.90.550.10:FF:000139">
    <property type="entry name" value="Chitin synthase 8"/>
    <property type="match status" value="1"/>
</dbReference>
<reference evidence="14 15" key="1">
    <citation type="journal article" date="2021" name="G3 (Bethesda)">
        <title>Improved contiguity of the threespine stickleback genome using long-read sequencing.</title>
        <authorList>
            <person name="Nath S."/>
            <person name="Shaw D.E."/>
            <person name="White M.A."/>
        </authorList>
    </citation>
    <scope>NUCLEOTIDE SEQUENCE [LARGE SCALE GENOMIC DNA]</scope>
    <source>
        <strain evidence="14 15">Lake Benthic</strain>
    </source>
</reference>
<keyword evidence="3" id="KW-1003">Cell membrane</keyword>
<evidence type="ECO:0000256" key="9">
    <source>
        <dbReference type="ARBA" id="ARBA00023136"/>
    </source>
</evidence>
<feature type="transmembrane region" description="Helical" evidence="13">
    <location>
        <begin position="838"/>
        <end position="861"/>
    </location>
</feature>
<keyword evidence="9 13" id="KW-0472">Membrane</keyword>
<feature type="transmembrane region" description="Helical" evidence="13">
    <location>
        <begin position="873"/>
        <end position="891"/>
    </location>
</feature>
<evidence type="ECO:0000256" key="11">
    <source>
        <dbReference type="ARBA" id="ARBA00046329"/>
    </source>
</evidence>
<evidence type="ECO:0000256" key="8">
    <source>
        <dbReference type="ARBA" id="ARBA00023054"/>
    </source>
</evidence>
<proteinExistence type="inferred from homology"/>
<dbReference type="Pfam" id="PF03142">
    <property type="entry name" value="Chitin_synth_2"/>
    <property type="match status" value="1"/>
</dbReference>
<dbReference type="GO" id="GO:0005886">
    <property type="term" value="C:plasma membrane"/>
    <property type="evidence" value="ECO:0007669"/>
    <property type="project" value="UniProtKB-SubCell"/>
</dbReference>
<dbReference type="SUPFAM" id="SSF53448">
    <property type="entry name" value="Nucleotide-diphospho-sugar transferases"/>
    <property type="match status" value="1"/>
</dbReference>
<evidence type="ECO:0000256" key="4">
    <source>
        <dbReference type="ARBA" id="ARBA00022676"/>
    </source>
</evidence>
<feature type="transmembrane region" description="Helical" evidence="13">
    <location>
        <begin position="1031"/>
        <end position="1050"/>
    </location>
</feature>
<feature type="transmembrane region" description="Helical" evidence="13">
    <location>
        <begin position="207"/>
        <end position="224"/>
    </location>
</feature>
<evidence type="ECO:0000313" key="14">
    <source>
        <dbReference type="Ensembl" id="ENSGACP00000051419.1"/>
    </source>
</evidence>
<evidence type="ECO:0000256" key="7">
    <source>
        <dbReference type="ARBA" id="ARBA00022989"/>
    </source>
</evidence>
<feature type="transmembrane region" description="Helical" evidence="13">
    <location>
        <begin position="78"/>
        <end position="96"/>
    </location>
</feature>
<evidence type="ECO:0000256" key="12">
    <source>
        <dbReference type="ARBA" id="ARBA00048014"/>
    </source>
</evidence>
<dbReference type="InterPro" id="IPR029044">
    <property type="entry name" value="Nucleotide-diphossugar_trans"/>
</dbReference>
<comment type="catalytic activity">
    <reaction evidence="12">
        <text>[(1-&gt;4)-N-acetyl-beta-D-glucosaminyl](n) + UDP-N-acetyl-alpha-D-glucosamine = [(1-&gt;4)-N-acetyl-beta-D-glucosaminyl](n+1) + UDP + H(+)</text>
        <dbReference type="Rhea" id="RHEA:16637"/>
        <dbReference type="Rhea" id="RHEA-COMP:9593"/>
        <dbReference type="Rhea" id="RHEA-COMP:9595"/>
        <dbReference type="ChEBI" id="CHEBI:15378"/>
        <dbReference type="ChEBI" id="CHEBI:17029"/>
        <dbReference type="ChEBI" id="CHEBI:57705"/>
        <dbReference type="ChEBI" id="CHEBI:58223"/>
        <dbReference type="EC" id="2.4.1.16"/>
    </reaction>
</comment>
<feature type="transmembrane region" description="Helical" evidence="13">
    <location>
        <begin position="253"/>
        <end position="274"/>
    </location>
</feature>
<reference evidence="14" key="2">
    <citation type="submission" date="2025-08" db="UniProtKB">
        <authorList>
            <consortium name="Ensembl"/>
        </authorList>
    </citation>
    <scope>IDENTIFICATION</scope>
</reference>
<feature type="transmembrane region" description="Helical" evidence="13">
    <location>
        <begin position="812"/>
        <end position="832"/>
    </location>
</feature>
<evidence type="ECO:0000313" key="15">
    <source>
        <dbReference type="Proteomes" id="UP000007635"/>
    </source>
</evidence>
<keyword evidence="4" id="KW-0328">Glycosyltransferase</keyword>
<evidence type="ECO:0000256" key="1">
    <source>
        <dbReference type="ARBA" id="ARBA00004651"/>
    </source>
</evidence>
<feature type="transmembrane region" description="Helical" evidence="13">
    <location>
        <begin position="897"/>
        <end position="921"/>
    </location>
</feature>
<evidence type="ECO:0000256" key="5">
    <source>
        <dbReference type="ARBA" id="ARBA00022679"/>
    </source>
</evidence>
<name>A0AAQ4QJJ1_GASAC</name>